<dbReference type="RefSeq" id="WP_326760025.1">
    <property type="nucleotide sequence ID" value="NZ_CP109135.1"/>
</dbReference>
<organism evidence="2 3">
    <name type="scientific">Streptomyces phaeochromogenes</name>
    <dbReference type="NCBI Taxonomy" id="1923"/>
    <lineage>
        <taxon>Bacteria</taxon>
        <taxon>Bacillati</taxon>
        <taxon>Actinomycetota</taxon>
        <taxon>Actinomycetes</taxon>
        <taxon>Kitasatosporales</taxon>
        <taxon>Streptomycetaceae</taxon>
        <taxon>Streptomyces</taxon>
        <taxon>Streptomyces phaeochromogenes group</taxon>
    </lineage>
</organism>
<keyword evidence="1" id="KW-1133">Transmembrane helix</keyword>
<keyword evidence="3" id="KW-1185">Reference proteome</keyword>
<keyword evidence="1" id="KW-0812">Transmembrane</keyword>
<evidence type="ECO:0008006" key="4">
    <source>
        <dbReference type="Google" id="ProtNLM"/>
    </source>
</evidence>
<accession>A0ABZ1HCL7</accession>
<name>A0ABZ1HCL7_STRPH</name>
<dbReference type="Proteomes" id="UP001340816">
    <property type="component" value="Chromosome"/>
</dbReference>
<evidence type="ECO:0000313" key="2">
    <source>
        <dbReference type="EMBL" id="WSD16342.1"/>
    </source>
</evidence>
<keyword evidence="1" id="KW-0472">Membrane</keyword>
<feature type="transmembrane region" description="Helical" evidence="1">
    <location>
        <begin position="16"/>
        <end position="36"/>
    </location>
</feature>
<reference evidence="2 3" key="1">
    <citation type="submission" date="2022-10" db="EMBL/GenBank/DDBJ databases">
        <title>The complete genomes of actinobacterial strains from the NBC collection.</title>
        <authorList>
            <person name="Joergensen T.S."/>
            <person name="Alvarez Arevalo M."/>
            <person name="Sterndorff E.B."/>
            <person name="Faurdal D."/>
            <person name="Vuksanovic O."/>
            <person name="Mourched A.-S."/>
            <person name="Charusanti P."/>
            <person name="Shaw S."/>
            <person name="Blin K."/>
            <person name="Weber T."/>
        </authorList>
    </citation>
    <scope>NUCLEOTIDE SEQUENCE [LARGE SCALE GENOMIC DNA]</scope>
    <source>
        <strain evidence="2 3">NBC 01752</strain>
    </source>
</reference>
<protein>
    <recommendedName>
        <fullName evidence="4">DUF1772 domain-containing protein</fullName>
    </recommendedName>
</protein>
<evidence type="ECO:0000313" key="3">
    <source>
        <dbReference type="Proteomes" id="UP001340816"/>
    </source>
</evidence>
<evidence type="ECO:0000256" key="1">
    <source>
        <dbReference type="SAM" id="Phobius"/>
    </source>
</evidence>
<proteinExistence type="predicted"/>
<feature type="transmembrane region" description="Helical" evidence="1">
    <location>
        <begin position="112"/>
        <end position="135"/>
    </location>
</feature>
<dbReference type="EMBL" id="CP109135">
    <property type="protein sequence ID" value="WSD16342.1"/>
    <property type="molecule type" value="Genomic_DNA"/>
</dbReference>
<sequence length="136" mass="14604">MYQVVAARHAGLDQMVWQVPGIALTAQAFLMTIGLGPGSGQLARLGSGLLSAVVAFMSVELLMRHRLSAIADAVWLEKFEQDQGWDVLHSRLNDRCTQLNVSMPRVARLRAYSVWIAGLSAFGLVGASIAVNALVG</sequence>
<gene>
    <name evidence="2" type="ORF">OHB35_25590</name>
</gene>